<evidence type="ECO:0000256" key="1">
    <source>
        <dbReference type="ARBA" id="ARBA00008728"/>
    </source>
</evidence>
<comment type="similarity">
    <text evidence="1">Belongs to the nucleoside-specific channel-forming outer membrane porin (Tsx) (TC 1.B.10) family.</text>
</comment>
<comment type="caution">
    <text evidence="3">The sequence shown here is derived from an EMBL/GenBank/DDBJ whole genome shotgun (WGS) entry which is preliminary data.</text>
</comment>
<dbReference type="AlphaFoldDB" id="A0A918NZY6"/>
<sequence>MNTSKLLLAVTLAGTVAAAQADGYSFANVSANYLDWSNNTTRISNGGKQDFGYLEAEGGMGGNWGDLYGFFDIENPGQSNQNTKPGKDRRWTTKVVGRYNLTTVANVPVQLYAHVYDTRGHNFYDQNRVLGLGTSLSFGKLWIKPFIGVHQELNYWNTARHNGYMAGYVAGYDFTAFGQPFSITQWHETEFDRNSRFSQLSTDGNVHERKSGQNGAISLWWTPVKSVTTGIQYRYALHKLGVAGNENAMIYTIKYNF</sequence>
<dbReference type="Pfam" id="PF03502">
    <property type="entry name" value="Channel_Tsx"/>
    <property type="match status" value="1"/>
</dbReference>
<name>A0A918NZY6_9NEIS</name>
<dbReference type="NCBIfam" id="NF008574">
    <property type="entry name" value="PRK11528.1"/>
    <property type="match status" value="1"/>
</dbReference>
<dbReference type="Proteomes" id="UP000645257">
    <property type="component" value="Unassembled WGS sequence"/>
</dbReference>
<evidence type="ECO:0000256" key="2">
    <source>
        <dbReference type="SAM" id="SignalP"/>
    </source>
</evidence>
<evidence type="ECO:0000313" key="4">
    <source>
        <dbReference type="Proteomes" id="UP000645257"/>
    </source>
</evidence>
<proteinExistence type="inferred from homology"/>
<dbReference type="InterPro" id="IPR036777">
    <property type="entry name" value="Channel_Tsx-like_sf"/>
</dbReference>
<dbReference type="EMBL" id="BMYX01000004">
    <property type="protein sequence ID" value="GGY09084.1"/>
    <property type="molecule type" value="Genomic_DNA"/>
</dbReference>
<keyword evidence="2" id="KW-0732">Signal</keyword>
<dbReference type="SUPFAM" id="SSF111364">
    <property type="entry name" value="Tsx-like channel"/>
    <property type="match status" value="1"/>
</dbReference>
<reference evidence="3" key="1">
    <citation type="journal article" date="2014" name="Int. J. Syst. Evol. Microbiol.">
        <title>Complete genome sequence of Corynebacterium casei LMG S-19264T (=DSM 44701T), isolated from a smear-ripened cheese.</title>
        <authorList>
            <consortium name="US DOE Joint Genome Institute (JGI-PGF)"/>
            <person name="Walter F."/>
            <person name="Albersmeier A."/>
            <person name="Kalinowski J."/>
            <person name="Ruckert C."/>
        </authorList>
    </citation>
    <scope>NUCLEOTIDE SEQUENCE</scope>
    <source>
        <strain evidence="3">KCTC 32182</strain>
    </source>
</reference>
<keyword evidence="4" id="KW-1185">Reference proteome</keyword>
<protein>
    <submittedName>
        <fullName evidence="3">Ion channel protein Tsx</fullName>
    </submittedName>
</protein>
<gene>
    <name evidence="3" type="primary">yfeN</name>
    <name evidence="3" type="ORF">GCM10011289_09720</name>
</gene>
<dbReference type="InterPro" id="IPR018013">
    <property type="entry name" value="Channel_Tsx-like"/>
</dbReference>
<dbReference type="RefSeq" id="WP_189531830.1">
    <property type="nucleotide sequence ID" value="NZ_BMYX01000004.1"/>
</dbReference>
<feature type="chain" id="PRO_5038115376" evidence="2">
    <location>
        <begin position="22"/>
        <end position="257"/>
    </location>
</feature>
<accession>A0A918NZY6</accession>
<evidence type="ECO:0000313" key="3">
    <source>
        <dbReference type="EMBL" id="GGY09084.1"/>
    </source>
</evidence>
<feature type="signal peptide" evidence="2">
    <location>
        <begin position="1"/>
        <end position="21"/>
    </location>
</feature>
<organism evidence="3 4">
    <name type="scientific">Paludibacterium paludis</name>
    <dbReference type="NCBI Taxonomy" id="1225769"/>
    <lineage>
        <taxon>Bacteria</taxon>
        <taxon>Pseudomonadati</taxon>
        <taxon>Pseudomonadota</taxon>
        <taxon>Betaproteobacteria</taxon>
        <taxon>Neisseriales</taxon>
        <taxon>Chromobacteriaceae</taxon>
        <taxon>Paludibacterium</taxon>
    </lineage>
</organism>
<dbReference type="GO" id="GO:0009279">
    <property type="term" value="C:cell outer membrane"/>
    <property type="evidence" value="ECO:0007669"/>
    <property type="project" value="InterPro"/>
</dbReference>
<reference evidence="3" key="2">
    <citation type="submission" date="2020-09" db="EMBL/GenBank/DDBJ databases">
        <authorList>
            <person name="Sun Q."/>
            <person name="Kim S."/>
        </authorList>
    </citation>
    <scope>NUCLEOTIDE SEQUENCE</scope>
    <source>
        <strain evidence="3">KCTC 32182</strain>
    </source>
</reference>